<dbReference type="Gene3D" id="3.40.1350.10">
    <property type="match status" value="1"/>
</dbReference>
<evidence type="ECO:0008006" key="3">
    <source>
        <dbReference type="Google" id="ProtNLM"/>
    </source>
</evidence>
<dbReference type="GO" id="GO:0003676">
    <property type="term" value="F:nucleic acid binding"/>
    <property type="evidence" value="ECO:0007669"/>
    <property type="project" value="InterPro"/>
</dbReference>
<organism evidence="2">
    <name type="scientific">marine sediment metagenome</name>
    <dbReference type="NCBI Taxonomy" id="412755"/>
    <lineage>
        <taxon>unclassified sequences</taxon>
        <taxon>metagenomes</taxon>
        <taxon>ecological metagenomes</taxon>
    </lineage>
</organism>
<dbReference type="EMBL" id="LAZR01061710">
    <property type="protein sequence ID" value="KKK63032.1"/>
    <property type="molecule type" value="Genomic_DNA"/>
</dbReference>
<evidence type="ECO:0000313" key="2">
    <source>
        <dbReference type="EMBL" id="KKK63032.1"/>
    </source>
</evidence>
<protein>
    <recommendedName>
        <fullName evidence="3">VRR-NUC domain-containing protein</fullName>
    </recommendedName>
</protein>
<comment type="caution">
    <text evidence="2">The sequence shown here is derived from an EMBL/GenBank/DDBJ whole genome shotgun (WGS) entry which is preliminary data.</text>
</comment>
<proteinExistence type="predicted"/>
<feature type="compositionally biased region" description="Polar residues" evidence="1">
    <location>
        <begin position="15"/>
        <end position="24"/>
    </location>
</feature>
<accession>A0A0F8X1S1</accession>
<name>A0A0F8X1S1_9ZZZZ</name>
<dbReference type="AlphaFoldDB" id="A0A0F8X1S1"/>
<feature type="compositionally biased region" description="Basic residues" evidence="1">
    <location>
        <begin position="29"/>
        <end position="41"/>
    </location>
</feature>
<dbReference type="InterPro" id="IPR011856">
    <property type="entry name" value="tRNA_endonuc-like_dom_sf"/>
</dbReference>
<sequence length="150" mass="17029">MDDNLDKLKGFLARNPNTRWSKNNPKLKVPAKKSASRKRVTPKRDLEAAVQKEGLAILAKHGIYAWRQNAGKVRVGEYWMQLAPPGAADVTGILSDGKRLEAEAKRRYGGVQSRDQKRFQTMIEARNGVYVLFHSAKELIEKLQKYGYCK</sequence>
<gene>
    <name evidence="2" type="ORF">LCGC14_2998390</name>
</gene>
<reference evidence="2" key="1">
    <citation type="journal article" date="2015" name="Nature">
        <title>Complex archaea that bridge the gap between prokaryotes and eukaryotes.</title>
        <authorList>
            <person name="Spang A."/>
            <person name="Saw J.H."/>
            <person name="Jorgensen S.L."/>
            <person name="Zaremba-Niedzwiedzka K."/>
            <person name="Martijn J."/>
            <person name="Lind A.E."/>
            <person name="van Eijk R."/>
            <person name="Schleper C."/>
            <person name="Guy L."/>
            <person name="Ettema T.J."/>
        </authorList>
    </citation>
    <scope>NUCLEOTIDE SEQUENCE</scope>
</reference>
<evidence type="ECO:0000256" key="1">
    <source>
        <dbReference type="SAM" id="MobiDB-lite"/>
    </source>
</evidence>
<feature type="region of interest" description="Disordered" evidence="1">
    <location>
        <begin position="13"/>
        <end position="45"/>
    </location>
</feature>